<dbReference type="Proteomes" id="UP000053776">
    <property type="component" value="Unassembled WGS sequence"/>
</dbReference>
<reference evidence="1 2" key="1">
    <citation type="submission" date="2011-08" db="EMBL/GenBank/DDBJ databases">
        <title>The Genome Sequence of Plasmodium vivax Mauritania I.</title>
        <authorList>
            <consortium name="The Broad Institute Genome Sequencing Platform"/>
            <consortium name="The Broad Institute Genome Sequencing Center for Infectious Disease"/>
            <person name="Neafsey D."/>
            <person name="Carlton J."/>
            <person name="Barnwell J."/>
            <person name="Collins W."/>
            <person name="Escalante A."/>
            <person name="Mullikin J."/>
            <person name="Saul A."/>
            <person name="Guigo R."/>
            <person name="Camara F."/>
            <person name="Young S.K."/>
            <person name="Zeng Q."/>
            <person name="Gargeya S."/>
            <person name="Fitzgerald M."/>
            <person name="Haas B."/>
            <person name="Abouelleil A."/>
            <person name="Alvarado L."/>
            <person name="Arachchi H.M."/>
            <person name="Berlin A."/>
            <person name="Brown A."/>
            <person name="Chapman S.B."/>
            <person name="Chen Z."/>
            <person name="Dunbar C."/>
            <person name="Freedman E."/>
            <person name="Gearin G."/>
            <person name="Gellesch M."/>
            <person name="Goldberg J."/>
            <person name="Griggs A."/>
            <person name="Gujja S."/>
            <person name="Heiman D."/>
            <person name="Howarth C."/>
            <person name="Larson L."/>
            <person name="Lui A."/>
            <person name="MacDonald P.J.P."/>
            <person name="Montmayeur A."/>
            <person name="Murphy C."/>
            <person name="Neiman D."/>
            <person name="Pearson M."/>
            <person name="Priest M."/>
            <person name="Roberts A."/>
            <person name="Saif S."/>
            <person name="Shea T."/>
            <person name="Shenoy N."/>
            <person name="Sisk P."/>
            <person name="Stolte C."/>
            <person name="Sykes S."/>
            <person name="Wortman J."/>
            <person name="Nusbaum C."/>
            <person name="Birren B."/>
        </authorList>
    </citation>
    <scope>NUCLEOTIDE SEQUENCE [LARGE SCALE GENOMIC DNA]</scope>
    <source>
        <strain evidence="1 2">Mauritania I</strain>
    </source>
</reference>
<evidence type="ECO:0000313" key="2">
    <source>
        <dbReference type="Proteomes" id="UP000053776"/>
    </source>
</evidence>
<evidence type="ECO:0000313" key="1">
    <source>
        <dbReference type="EMBL" id="KMZ89662.1"/>
    </source>
</evidence>
<gene>
    <name evidence="1" type="ORF">PVMG_06243</name>
</gene>
<dbReference type="EMBL" id="KQ235151">
    <property type="protein sequence ID" value="KMZ89662.1"/>
    <property type="molecule type" value="Genomic_DNA"/>
</dbReference>
<dbReference type="AlphaFoldDB" id="A0A0J9T4U9"/>
<name>A0A0J9T4U9_PLAVI</name>
<dbReference type="OrthoDB" id="386822at2759"/>
<dbReference type="InterPro" id="IPR008780">
    <property type="entry name" value="Plasmodium_Vir"/>
</dbReference>
<protein>
    <submittedName>
        <fullName evidence="1">Uncharacterized protein</fullName>
    </submittedName>
</protein>
<sequence>MFATRKDDFFEKLDEKYHFLWNFSLGSVYSSFILSQHGEDSFNDVCKVLSQTTYNSKCDFSSICKTVGTLLLQLSDNSVKETKSNFSKECDYLNYWIYYIIKDSLDCENISSFYKLVDGIKQGLTPTGQTCSIQNFNIDKEEFLQKKTLFFHTEILHWIKNEYNGINNSDRAEYNQYLGEAYNFYKGIICSADSQIKTNSNEELMNFKNIFNDTIKYLKEKPIGIWQPVIPEINESMCANKFPITETGSELQGAQRASVGPSLLRGGPGESALPGLLSAAGDAPSNLQVSEGQDFNGNLPEEVRPNKGGTIASSLAGSCFFLGMMYKVKRKYLIIIFIYSLYILLT</sequence>
<dbReference type="Pfam" id="PF05795">
    <property type="entry name" value="Plasmodium_Vir"/>
    <property type="match status" value="1"/>
</dbReference>
<proteinExistence type="predicted"/>
<organism evidence="1 2">
    <name type="scientific">Plasmodium vivax Mauritania I</name>
    <dbReference type="NCBI Taxonomy" id="1035515"/>
    <lineage>
        <taxon>Eukaryota</taxon>
        <taxon>Sar</taxon>
        <taxon>Alveolata</taxon>
        <taxon>Apicomplexa</taxon>
        <taxon>Aconoidasida</taxon>
        <taxon>Haemosporida</taxon>
        <taxon>Plasmodiidae</taxon>
        <taxon>Plasmodium</taxon>
        <taxon>Plasmodium (Plasmodium)</taxon>
    </lineage>
</organism>
<accession>A0A0J9T4U9</accession>